<reference evidence="2 3" key="1">
    <citation type="submission" date="2021-08" db="EMBL/GenBank/DDBJ databases">
        <title>Complete genome sequence of the strain Aneurinibacillus thermoaerophilus CCM 8960.</title>
        <authorList>
            <person name="Musilova J."/>
            <person name="Kourilova X."/>
            <person name="Pernicova I."/>
            <person name="Bezdicek M."/>
            <person name="Lengerova M."/>
            <person name="Obruca S."/>
            <person name="Sedlar K."/>
        </authorList>
    </citation>
    <scope>NUCLEOTIDE SEQUENCE [LARGE SCALE GENOMIC DNA]</scope>
    <source>
        <strain evidence="2 3">CCM 8960</strain>
    </source>
</reference>
<dbReference type="InterPro" id="IPR025959">
    <property type="entry name" value="Winged_HTH_dom"/>
</dbReference>
<protein>
    <submittedName>
        <fullName evidence="2">Winged helix-turn-helix domain-containing protein</fullName>
    </submittedName>
</protein>
<dbReference type="SUPFAM" id="SSF46689">
    <property type="entry name" value="Homeodomain-like"/>
    <property type="match status" value="1"/>
</dbReference>
<gene>
    <name evidence="2" type="ORF">K3F53_02015</name>
</gene>
<proteinExistence type="predicted"/>
<sequence>MKKSLITNTHGFTSEALRKEERAISDAFFRQRVTAVRLILEGFSTVKAAEVLGICRQSVSTYVKMFNRGGIAELLQRNFPPGKQPYLSPEEQMEVKKVILESTPEQEGIEPSQSWDTRLLQKWIEERFSVTMSRSGIADMLHRLGLRWKRTTYVLAKANKEKQQAFVHQVEMIKKT</sequence>
<accession>A0ABX8YBN6</accession>
<dbReference type="RefSeq" id="WP_057900028.1">
    <property type="nucleotide sequence ID" value="NZ_CP080764.1"/>
</dbReference>
<evidence type="ECO:0000259" key="1">
    <source>
        <dbReference type="Pfam" id="PF13592"/>
    </source>
</evidence>
<dbReference type="Proteomes" id="UP000826616">
    <property type="component" value="Chromosome"/>
</dbReference>
<name>A0ABX8YBN6_ANETH</name>
<keyword evidence="3" id="KW-1185">Reference proteome</keyword>
<dbReference type="EMBL" id="CP080764">
    <property type="protein sequence ID" value="QYY43111.1"/>
    <property type="molecule type" value="Genomic_DNA"/>
</dbReference>
<feature type="domain" description="Winged helix-turn helix" evidence="1">
    <location>
        <begin position="113"/>
        <end position="168"/>
    </location>
</feature>
<dbReference type="Pfam" id="PF13592">
    <property type="entry name" value="HTH_33"/>
    <property type="match status" value="1"/>
</dbReference>
<evidence type="ECO:0000313" key="2">
    <source>
        <dbReference type="EMBL" id="QYY43111.1"/>
    </source>
</evidence>
<dbReference type="InterPro" id="IPR009057">
    <property type="entry name" value="Homeodomain-like_sf"/>
</dbReference>
<organism evidence="2 3">
    <name type="scientific">Aneurinibacillus thermoaerophilus</name>
    <dbReference type="NCBI Taxonomy" id="143495"/>
    <lineage>
        <taxon>Bacteria</taxon>
        <taxon>Bacillati</taxon>
        <taxon>Bacillota</taxon>
        <taxon>Bacilli</taxon>
        <taxon>Bacillales</taxon>
        <taxon>Paenibacillaceae</taxon>
        <taxon>Aneurinibacillus group</taxon>
        <taxon>Aneurinibacillus</taxon>
    </lineage>
</organism>
<dbReference type="Pfam" id="PF13551">
    <property type="entry name" value="HTH_29"/>
    <property type="match status" value="1"/>
</dbReference>
<evidence type="ECO:0000313" key="3">
    <source>
        <dbReference type="Proteomes" id="UP000826616"/>
    </source>
</evidence>
<dbReference type="GeneID" id="97140134"/>